<evidence type="ECO:0000313" key="1">
    <source>
        <dbReference type="EMBL" id="MBO8460129.1"/>
    </source>
</evidence>
<gene>
    <name evidence="1" type="ORF">IAA73_07350</name>
</gene>
<dbReference type="Proteomes" id="UP000823641">
    <property type="component" value="Unassembled WGS sequence"/>
</dbReference>
<reference evidence="1" key="2">
    <citation type="journal article" date="2021" name="PeerJ">
        <title>Extensive microbial diversity within the chicken gut microbiome revealed by metagenomics and culture.</title>
        <authorList>
            <person name="Gilroy R."/>
            <person name="Ravi A."/>
            <person name="Getino M."/>
            <person name="Pursley I."/>
            <person name="Horton D.L."/>
            <person name="Alikhan N.F."/>
            <person name="Baker D."/>
            <person name="Gharbi K."/>
            <person name="Hall N."/>
            <person name="Watson M."/>
            <person name="Adriaenssens E.M."/>
            <person name="Foster-Nyarko E."/>
            <person name="Jarju S."/>
            <person name="Secka A."/>
            <person name="Antonio M."/>
            <person name="Oren A."/>
            <person name="Chaudhuri R.R."/>
            <person name="La Ragione R."/>
            <person name="Hildebrand F."/>
            <person name="Pallen M.J."/>
        </authorList>
    </citation>
    <scope>NUCLEOTIDE SEQUENCE</scope>
    <source>
        <strain evidence="1">G3-3990</strain>
    </source>
</reference>
<accession>A0A9D9N4M8</accession>
<sequence>MPKPKTPNQKYKYSELNKRMAKYISLVQSIYETLNLEAAKLVESLGITEESLKDKPFSFADYPETKKKLSDIQKRFVRDIQAAIYNGTSEEWKNSNEVQDLLANSVLKAYDAIVDREKYKVLYQTNSDALKAFQNRKDKGFNISEKLWNQSVVYKKELEDAISCAIEKGYSAVTLSKRISKYLNDFPSLQKDYKERFGTASKAMDCEYRSLRLAASEINMAYRNAENERWKQMDFVVGFEIKLSGNHTLNGKPFRDICDELAGKYPKDFVWSGWHPLCRCYKIPILKTEEEFWEWDGRSEVSGDSVNSVNDVPEQFKKWVLNNEKRIKEASKRGTLPYFLFDNQSSYKKINIDNSIEEIIRKSSQVGEEVQNVAKKIADKYGGFVTPINFKSKASIARKITTDGINPYDIKDAVRTTIIVPKNNIEYVLNELSIMDIFLRKKIQSPESNLGYSGNIVNIKTSNGIVAEIQVNTEMMIYAKEKPENAKLILGAQKWGEIRRKTGMDGGLGHEYYEEWRILEKTSEKAIDIEKKSTEYYSHFQ</sequence>
<proteinExistence type="predicted"/>
<protein>
    <recommendedName>
        <fullName evidence="3">Phage head morphogenesis domain-containing protein</fullName>
    </recommendedName>
</protein>
<name>A0A9D9N4M8_9BACT</name>
<organism evidence="1 2">
    <name type="scientific">Candidatus Gallipaludibacter merdavium</name>
    <dbReference type="NCBI Taxonomy" id="2840839"/>
    <lineage>
        <taxon>Bacteria</taxon>
        <taxon>Pseudomonadati</taxon>
        <taxon>Bacteroidota</taxon>
        <taxon>Bacteroidia</taxon>
        <taxon>Bacteroidales</taxon>
        <taxon>Candidatus Gallipaludibacter</taxon>
    </lineage>
</organism>
<reference evidence="1" key="1">
    <citation type="submission" date="2020-10" db="EMBL/GenBank/DDBJ databases">
        <authorList>
            <person name="Gilroy R."/>
        </authorList>
    </citation>
    <scope>NUCLEOTIDE SEQUENCE</scope>
    <source>
        <strain evidence="1">G3-3990</strain>
    </source>
</reference>
<dbReference type="AlphaFoldDB" id="A0A9D9N4M8"/>
<evidence type="ECO:0000313" key="2">
    <source>
        <dbReference type="Proteomes" id="UP000823641"/>
    </source>
</evidence>
<comment type="caution">
    <text evidence="1">The sequence shown here is derived from an EMBL/GenBank/DDBJ whole genome shotgun (WGS) entry which is preliminary data.</text>
</comment>
<dbReference type="EMBL" id="JADIMG010000072">
    <property type="protein sequence ID" value="MBO8460129.1"/>
    <property type="molecule type" value="Genomic_DNA"/>
</dbReference>
<evidence type="ECO:0008006" key="3">
    <source>
        <dbReference type="Google" id="ProtNLM"/>
    </source>
</evidence>